<organism evidence="1 2">
    <name type="scientific">Gossypium barbadense</name>
    <name type="common">Sea Island cotton</name>
    <name type="synonym">Hibiscus barbadensis</name>
    <dbReference type="NCBI Taxonomy" id="3634"/>
    <lineage>
        <taxon>Eukaryota</taxon>
        <taxon>Viridiplantae</taxon>
        <taxon>Streptophyta</taxon>
        <taxon>Embryophyta</taxon>
        <taxon>Tracheophyta</taxon>
        <taxon>Spermatophyta</taxon>
        <taxon>Magnoliopsida</taxon>
        <taxon>eudicotyledons</taxon>
        <taxon>Gunneridae</taxon>
        <taxon>Pentapetalae</taxon>
        <taxon>rosids</taxon>
        <taxon>malvids</taxon>
        <taxon>Malvales</taxon>
        <taxon>Malvaceae</taxon>
        <taxon>Malvoideae</taxon>
        <taxon>Gossypium</taxon>
    </lineage>
</organism>
<name>A0A2P5XTI3_GOSBA</name>
<dbReference type="PANTHER" id="PTHR31343:SF42">
    <property type="entry name" value="T15D22.8"/>
    <property type="match status" value="1"/>
</dbReference>
<protein>
    <submittedName>
        <fullName evidence="1">Uncharacterized protein</fullName>
    </submittedName>
</protein>
<dbReference type="PANTHER" id="PTHR31343">
    <property type="entry name" value="T15D22.8"/>
    <property type="match status" value="1"/>
</dbReference>
<proteinExistence type="predicted"/>
<dbReference type="EMBL" id="KZ664260">
    <property type="protein sequence ID" value="PPS06594.1"/>
    <property type="molecule type" value="Genomic_DNA"/>
</dbReference>
<dbReference type="Pfam" id="PF05623">
    <property type="entry name" value="DUF789"/>
    <property type="match status" value="1"/>
</dbReference>
<reference evidence="1 2" key="1">
    <citation type="submission" date="2015-01" db="EMBL/GenBank/DDBJ databases">
        <title>Genome of allotetraploid Gossypium barbadense reveals genomic plasticity and fiber elongation in cotton evolution.</title>
        <authorList>
            <person name="Chen X."/>
            <person name="Liu X."/>
            <person name="Zhao B."/>
            <person name="Zheng H."/>
            <person name="Hu Y."/>
            <person name="Lu G."/>
            <person name="Yang C."/>
            <person name="Chen J."/>
            <person name="Shan C."/>
            <person name="Zhang L."/>
            <person name="Zhou Y."/>
            <person name="Wang L."/>
            <person name="Guo W."/>
            <person name="Bai Y."/>
            <person name="Ruan J."/>
            <person name="Shangguan X."/>
            <person name="Mao Y."/>
            <person name="Jiang J."/>
            <person name="Zhu Y."/>
            <person name="Lei J."/>
            <person name="Kang H."/>
            <person name="Chen S."/>
            <person name="He X."/>
            <person name="Wang R."/>
            <person name="Wang Y."/>
            <person name="Chen J."/>
            <person name="Wang L."/>
            <person name="Yu S."/>
            <person name="Wang B."/>
            <person name="Wei J."/>
            <person name="Song S."/>
            <person name="Lu X."/>
            <person name="Gao Z."/>
            <person name="Gu W."/>
            <person name="Deng X."/>
            <person name="Ma D."/>
            <person name="Wang S."/>
            <person name="Liang W."/>
            <person name="Fang L."/>
            <person name="Cai C."/>
            <person name="Zhu X."/>
            <person name="Zhou B."/>
            <person name="Zhang Y."/>
            <person name="Chen Z."/>
            <person name="Xu S."/>
            <person name="Zhu R."/>
            <person name="Wang S."/>
            <person name="Zhang T."/>
            <person name="Zhao G."/>
        </authorList>
    </citation>
    <scope>NUCLEOTIDE SEQUENCE [LARGE SCALE GENOMIC DNA]</scope>
    <source>
        <strain evidence="2">cv. Xinhai21</strain>
        <tissue evidence="1">Leaf</tissue>
    </source>
</reference>
<gene>
    <name evidence="1" type="ORF">GOBAR_AA14048</name>
</gene>
<dbReference type="InterPro" id="IPR008507">
    <property type="entry name" value="DUF789"/>
</dbReference>
<evidence type="ECO:0000313" key="1">
    <source>
        <dbReference type="EMBL" id="PPS06594.1"/>
    </source>
</evidence>
<dbReference type="OrthoDB" id="997931at2759"/>
<sequence length="177" mass="19973">MTSEMSPRMDRLSMGDQQIFREDLSSDDDGESIVYLAFQFPELKTLKSCDLLSSSWISMAWYPIYRIPTGPTLKDLDACFLTYHFLHTPVGLPLITNSLCLHKLREHPCLNNMDGGLKSQLPVFGLASYKFKSSLCTPNGASDGHLANNVFQAADSWLRRLLDHRPDFTFFFAAGDI</sequence>
<evidence type="ECO:0000313" key="2">
    <source>
        <dbReference type="Proteomes" id="UP000239757"/>
    </source>
</evidence>
<dbReference type="Proteomes" id="UP000239757">
    <property type="component" value="Unassembled WGS sequence"/>
</dbReference>
<accession>A0A2P5XTI3</accession>
<dbReference type="AlphaFoldDB" id="A0A2P5XTI3"/>